<dbReference type="Gene3D" id="2.170.270.10">
    <property type="entry name" value="SET domain"/>
    <property type="match status" value="1"/>
</dbReference>
<comment type="caution">
    <text evidence="11">The sequence shown here is derived from an EMBL/GenBank/DDBJ whole genome shotgun (WGS) entry which is preliminary data.</text>
</comment>
<dbReference type="SUPFAM" id="SSF53098">
    <property type="entry name" value="Ribonuclease H-like"/>
    <property type="match status" value="1"/>
</dbReference>
<organism evidence="11">
    <name type="scientific">Tanacetum cinerariifolium</name>
    <name type="common">Dalmatian daisy</name>
    <name type="synonym">Chrysanthemum cinerariifolium</name>
    <dbReference type="NCBI Taxonomy" id="118510"/>
    <lineage>
        <taxon>Eukaryota</taxon>
        <taxon>Viridiplantae</taxon>
        <taxon>Streptophyta</taxon>
        <taxon>Embryophyta</taxon>
        <taxon>Tracheophyta</taxon>
        <taxon>Spermatophyta</taxon>
        <taxon>Magnoliopsida</taxon>
        <taxon>eudicotyledons</taxon>
        <taxon>Gunneridae</taxon>
        <taxon>Pentapetalae</taxon>
        <taxon>asterids</taxon>
        <taxon>campanulids</taxon>
        <taxon>Asterales</taxon>
        <taxon>Asteraceae</taxon>
        <taxon>Asteroideae</taxon>
        <taxon>Anthemideae</taxon>
        <taxon>Anthemidinae</taxon>
        <taxon>Tanacetum</taxon>
    </lineage>
</organism>
<feature type="domain" description="Integrase catalytic" evidence="9">
    <location>
        <begin position="1359"/>
        <end position="1518"/>
    </location>
</feature>
<sequence length="1913" mass="216824">MLYKIVEARFDVGKSGFSVFKFKLVRKENQVEMGSVVLKFANNLRTRPLEARLVGYVSFDISMKKENISVFLFNDIYNNNEPMYYEYLATTVFPQFVYHLGVKGAGCSCVSGCTLDCLCAKKNRGEFAYDANGLLVRGKLLIFKCGPHCRCPPGCQNQSIRLESGKGGQNEGTCLKYSPIIVCPNVLVQLVLYEHSHYAFPHLMLFVMENIPPLRELSLDYRATPPEEALSKLAINKALWLPTSHAKTHLDVRRPYHVLHRRTYWRISHTLEVVPYLDTTQTGLYQLVLSLRALIERASDLVDNNGHDKKVYNMNDKQEVKKANDQEIKNVKAEERKNVKDHQVSEQTINETADTITSLQSEVASFDAKGSLDANERSKKIIHGSFGCFLALSEELFKRIPVYSRKNMGSRNQENFQDITLRTKGMDKQTIRGWMKEQQNQAKKMAQQQQQEDPEKWLFAIKEYISLLNSPAYQRLWIARFDDQAALVAGTSARLEANKVVGGDDLESSESTYDNDAQDQVSKLEMKVFMDGKQEEAKVVKLVVMVKHSRQLVHQKLEGGNLVMEWSMHYGIKIVKAWFDVGKSGFVMFKFKLVRMENQFEMGNAILKFANTLKTILLEARPVGVLLSRDQAKLFIMNEDALVYSNRFRARWAEWGDLSQILTDYVHPLYPSIPPLDYDYGVAPPDEALSKLAIFISCKREGYSAPRLKSWPKTRNEPYPDDVLGSLAVIPSPNGPGKRDVKMQNIVQSWDLGLPTWHSKMSLLASRASSKVILNGDSPVPTRVVDGVLQPVAPTTAEQRLARKNELNARGTLLMALLDKHQLKFNSHKDAKTTNEPISAVVSVSAVSAKIHVSSLPNVDTLSNDVIYSFFASLFNSPQLDNDDLKQIDADDLKEMDLKWQMAIYDWSFQAEEEPTNYALMAFSSSSSSSDNEVISCSKACTKVYATLQSHYDKLTEDFRKSQFDVISYQIGLEYVEARLLVYQQNESVFEEDISLLKLEVQLRDNALVTLRQTHEKAQQEREDLEKFQTSSKNLTELLASQTNAKTGLSYNSQVFTRAMFDCDDYLSFGSDESLPPSPIYDRYQSGNGYHVVPPPYTGTFMPPKPCFVQPIKPVKSPRHSVQHGETSIPTAGSKTAIPKPTNCDYHEKKMAQPTARNHEHRENHQQYAIMIHPNPQRHVVPIVVVTQVNVVRPVTTVVPKIKVTRPRQAKPVVTMSNSPPKRHINHTPSPKASNSPPRVTAVKAPMGNPQHALKDKGVINSRCSRHITGNMSYLFDFEELNGGYVSFAGNPKGGRIFGKGKIRTGKLDFDDVYFVKELKFNLFSVSQMCDKKNNVLFTDTECLVLSPDFKLHDANQVLLRVPRENNMYNVDLKNIVPSGASTYDYSRFTWVFFLATKDETSPILKTFITCLENQLSLKVKVIRSDNRTEFKNNDLNQLCGIKGIKREFSVPRTPQQNGIEERKNRTLIEAARTMLADLLLPISFWVEAVNTACYVQNRVLVTKPHNKTPYELLHGRTPSISFMRPFGCPVTILNTLYSLGKFKGKVDEGFLVGYSVNSKAFRVFNSRTRIIQETLHVNFLENKPNVASSDPFWLLDIDTLTKTMNYHLVTAGNQSNPSVGFQEQFDVEKAKEEIVQQYVLFPVWSSSSTNPQNTDGDAAFDEKEPEFEGTKPEEAKGKSLVESLTGYRNLSAEFEGFTDNSINEVNVVDMPELEDITYSDYEDDVGAEADFNNLETSITEEGIYYEEVFALVARIEAIRLFLAYASFMGFMVYQMDVKSAFLYGTIKEKVYVCQPLGFEDPDYPEKVYKVVKALYGLHQAPRHWQQGDILLVKIYVDDIIFGSTNKDLCKAFEKLMKDKFQMSSMGELIFFLGLQVKQKKDGIFISQDKYVSEILRKFGLTDGKSASTPIDT</sequence>
<feature type="region of interest" description="Disordered" evidence="7">
    <location>
        <begin position="1209"/>
        <end position="1240"/>
    </location>
</feature>
<keyword evidence="1" id="KW-0645">Protease</keyword>
<feature type="compositionally biased region" description="Polar residues" evidence="7">
    <location>
        <begin position="1124"/>
        <end position="1134"/>
    </location>
</feature>
<dbReference type="EMBL" id="BKCJ010003656">
    <property type="protein sequence ID" value="GEU56403.1"/>
    <property type="molecule type" value="Genomic_DNA"/>
</dbReference>
<keyword evidence="6" id="KW-0175">Coiled coil</keyword>
<evidence type="ECO:0000256" key="3">
    <source>
        <dbReference type="ARBA" id="ARBA00022750"/>
    </source>
</evidence>
<dbReference type="InterPro" id="IPR015947">
    <property type="entry name" value="PUA-like_sf"/>
</dbReference>
<dbReference type="PANTHER" id="PTHR42648">
    <property type="entry name" value="TRANSPOSASE, PUTATIVE-RELATED"/>
    <property type="match status" value="1"/>
</dbReference>
<dbReference type="GO" id="GO:0015074">
    <property type="term" value="P:DNA integration"/>
    <property type="evidence" value="ECO:0007669"/>
    <property type="project" value="InterPro"/>
</dbReference>
<name>A0A6L2L3G0_TANCI</name>
<reference evidence="11" key="1">
    <citation type="journal article" date="2019" name="Sci. Rep.">
        <title>Draft genome of Tanacetum cinerariifolium, the natural source of mosquito coil.</title>
        <authorList>
            <person name="Yamashiro T."/>
            <person name="Shiraishi A."/>
            <person name="Satake H."/>
            <person name="Nakayama K."/>
        </authorList>
    </citation>
    <scope>NUCLEOTIDE SEQUENCE</scope>
</reference>
<evidence type="ECO:0000256" key="1">
    <source>
        <dbReference type="ARBA" id="ARBA00022670"/>
    </source>
</evidence>
<dbReference type="InterPro" id="IPR007728">
    <property type="entry name" value="Pre-SET_dom"/>
</dbReference>
<dbReference type="InterPro" id="IPR039537">
    <property type="entry name" value="Retrotran_Ty1/copia-like"/>
</dbReference>
<dbReference type="Pfam" id="PF07727">
    <property type="entry name" value="RVT_2"/>
    <property type="match status" value="2"/>
</dbReference>
<dbReference type="InterPro" id="IPR013103">
    <property type="entry name" value="RVT_2"/>
</dbReference>
<accession>A0A6L2L3G0</accession>
<dbReference type="Pfam" id="PF25597">
    <property type="entry name" value="SH3_retrovirus"/>
    <property type="match status" value="1"/>
</dbReference>
<dbReference type="PROSITE" id="PS51015">
    <property type="entry name" value="YDG"/>
    <property type="match status" value="1"/>
</dbReference>
<keyword evidence="5" id="KW-0539">Nucleus</keyword>
<evidence type="ECO:0000259" key="9">
    <source>
        <dbReference type="PROSITE" id="PS50994"/>
    </source>
</evidence>
<dbReference type="InterPro" id="IPR003105">
    <property type="entry name" value="SRA_YDG"/>
</dbReference>
<evidence type="ECO:0000256" key="7">
    <source>
        <dbReference type="SAM" id="MobiDB-lite"/>
    </source>
</evidence>
<dbReference type="InterPro" id="IPR036397">
    <property type="entry name" value="RNaseH_sf"/>
</dbReference>
<gene>
    <name evidence="11" type="ORF">Tci_028381</name>
</gene>
<dbReference type="GO" id="GO:0004190">
    <property type="term" value="F:aspartic-type endopeptidase activity"/>
    <property type="evidence" value="ECO:0007669"/>
    <property type="project" value="UniProtKB-KW"/>
</dbReference>
<feature type="domain" description="Pre-SET" evidence="8">
    <location>
        <begin position="105"/>
        <end position="163"/>
    </location>
</feature>
<dbReference type="InterPro" id="IPR057670">
    <property type="entry name" value="SH3_retrovirus"/>
</dbReference>
<feature type="region of interest" description="Disordered" evidence="7">
    <location>
        <begin position="1115"/>
        <end position="1140"/>
    </location>
</feature>
<comment type="subcellular location">
    <subcellularLocation>
        <location evidence="5">Nucleus</location>
    </subcellularLocation>
</comment>
<proteinExistence type="predicted"/>
<evidence type="ECO:0000256" key="6">
    <source>
        <dbReference type="SAM" id="Coils"/>
    </source>
</evidence>
<dbReference type="Pfam" id="PF22936">
    <property type="entry name" value="Pol_BBD"/>
    <property type="match status" value="1"/>
</dbReference>
<feature type="compositionally biased region" description="Polar residues" evidence="7">
    <location>
        <begin position="1227"/>
        <end position="1238"/>
    </location>
</feature>
<dbReference type="InterPro" id="IPR012337">
    <property type="entry name" value="RNaseH-like_sf"/>
</dbReference>
<dbReference type="Gene3D" id="3.30.420.10">
    <property type="entry name" value="Ribonuclease H-like superfamily/Ribonuclease H"/>
    <property type="match status" value="1"/>
</dbReference>
<protein>
    <submittedName>
        <fullName evidence="11">Retrovirus-related Pol polyprotein from transposon TNT 1-94</fullName>
    </submittedName>
</protein>
<dbReference type="PROSITE" id="PS50994">
    <property type="entry name" value="INTEGRASE"/>
    <property type="match status" value="1"/>
</dbReference>
<feature type="coiled-coil region" evidence="6">
    <location>
        <begin position="1008"/>
        <end position="1038"/>
    </location>
</feature>
<dbReference type="InterPro" id="IPR001584">
    <property type="entry name" value="Integrase_cat-core"/>
</dbReference>
<dbReference type="InterPro" id="IPR043502">
    <property type="entry name" value="DNA/RNA_pol_sf"/>
</dbReference>
<dbReference type="SUPFAM" id="SSF82199">
    <property type="entry name" value="SET domain"/>
    <property type="match status" value="1"/>
</dbReference>
<feature type="region of interest" description="Disordered" evidence="7">
    <location>
        <begin position="1649"/>
        <end position="1677"/>
    </location>
</feature>
<evidence type="ECO:0000313" key="11">
    <source>
        <dbReference type="EMBL" id="GEU56403.1"/>
    </source>
</evidence>
<keyword evidence="4" id="KW-0378">Hydrolase</keyword>
<dbReference type="InterPro" id="IPR046341">
    <property type="entry name" value="SET_dom_sf"/>
</dbReference>
<evidence type="ECO:0000259" key="10">
    <source>
        <dbReference type="PROSITE" id="PS51015"/>
    </source>
</evidence>
<dbReference type="PANTHER" id="PTHR42648:SF32">
    <property type="entry name" value="RIBONUCLEASE H-LIKE DOMAIN, GAG-PRE-INTEGRASE DOMAIN PROTEIN-RELATED"/>
    <property type="match status" value="1"/>
</dbReference>
<feature type="domain" description="YDG" evidence="10">
    <location>
        <begin position="1"/>
        <end position="26"/>
    </location>
</feature>
<dbReference type="GO" id="GO:0008270">
    <property type="term" value="F:zinc ion binding"/>
    <property type="evidence" value="ECO:0007669"/>
    <property type="project" value="InterPro"/>
</dbReference>
<dbReference type="GO" id="GO:0006508">
    <property type="term" value="P:proteolysis"/>
    <property type="evidence" value="ECO:0007669"/>
    <property type="project" value="UniProtKB-KW"/>
</dbReference>
<dbReference type="InterPro" id="IPR054722">
    <property type="entry name" value="PolX-like_BBD"/>
</dbReference>
<evidence type="ECO:0000256" key="4">
    <source>
        <dbReference type="ARBA" id="ARBA00022801"/>
    </source>
</evidence>
<dbReference type="SUPFAM" id="SSF88697">
    <property type="entry name" value="PUA domain-like"/>
    <property type="match status" value="2"/>
</dbReference>
<dbReference type="SMART" id="SM00466">
    <property type="entry name" value="SRA"/>
    <property type="match status" value="1"/>
</dbReference>
<dbReference type="Pfam" id="PF05033">
    <property type="entry name" value="Pre-SET"/>
    <property type="match status" value="1"/>
</dbReference>
<evidence type="ECO:0000256" key="5">
    <source>
        <dbReference type="PROSITE-ProRule" id="PRU00358"/>
    </source>
</evidence>
<feature type="compositionally biased region" description="Basic and acidic residues" evidence="7">
    <location>
        <begin position="1661"/>
        <end position="1677"/>
    </location>
</feature>
<dbReference type="GO" id="GO:0003676">
    <property type="term" value="F:nucleic acid binding"/>
    <property type="evidence" value="ECO:0007669"/>
    <property type="project" value="InterPro"/>
</dbReference>
<evidence type="ECO:0000256" key="2">
    <source>
        <dbReference type="ARBA" id="ARBA00022723"/>
    </source>
</evidence>
<dbReference type="SMART" id="SM00468">
    <property type="entry name" value="PreSET"/>
    <property type="match status" value="1"/>
</dbReference>
<dbReference type="PROSITE" id="PS50867">
    <property type="entry name" value="PRE_SET"/>
    <property type="match status" value="1"/>
</dbReference>
<evidence type="ECO:0000259" key="8">
    <source>
        <dbReference type="PROSITE" id="PS50867"/>
    </source>
</evidence>
<dbReference type="GO" id="GO:0005634">
    <property type="term" value="C:nucleus"/>
    <property type="evidence" value="ECO:0007669"/>
    <property type="project" value="UniProtKB-SubCell"/>
</dbReference>
<dbReference type="GO" id="GO:0042054">
    <property type="term" value="F:histone methyltransferase activity"/>
    <property type="evidence" value="ECO:0007669"/>
    <property type="project" value="InterPro"/>
</dbReference>
<keyword evidence="3" id="KW-0064">Aspartyl protease</keyword>
<dbReference type="SUPFAM" id="SSF56672">
    <property type="entry name" value="DNA/RNA polymerases"/>
    <property type="match status" value="1"/>
</dbReference>
<keyword evidence="2" id="KW-0479">Metal-binding</keyword>